<organism evidence="6 7">
    <name type="scientific">Candidatus Portnoybacteria bacterium RBG_19FT_COMBO_36_7</name>
    <dbReference type="NCBI Taxonomy" id="1801992"/>
    <lineage>
        <taxon>Bacteria</taxon>
        <taxon>Candidatus Portnoyibacteriota</taxon>
    </lineage>
</organism>
<evidence type="ECO:0000256" key="4">
    <source>
        <dbReference type="HAMAP-Rule" id="MF_00168"/>
    </source>
</evidence>
<dbReference type="NCBIfam" id="TIGR00449">
    <property type="entry name" value="tgt_general"/>
    <property type="match status" value="1"/>
</dbReference>
<feature type="active site" description="Proton acceptor" evidence="4">
    <location>
        <position position="86"/>
    </location>
</feature>
<dbReference type="InterPro" id="IPR004803">
    <property type="entry name" value="TGT"/>
</dbReference>
<dbReference type="GO" id="GO:0046872">
    <property type="term" value="F:metal ion binding"/>
    <property type="evidence" value="ECO:0007669"/>
    <property type="project" value="UniProtKB-KW"/>
</dbReference>
<dbReference type="EC" id="2.4.2.29" evidence="4"/>
<feature type="binding site" evidence="4">
    <location>
        <position position="352"/>
    </location>
    <ligand>
        <name>Zn(2+)</name>
        <dbReference type="ChEBI" id="CHEBI:29105"/>
    </ligand>
</feature>
<dbReference type="Pfam" id="PF01702">
    <property type="entry name" value="TGT"/>
    <property type="match status" value="2"/>
</dbReference>
<feature type="active site" description="Nucleophile" evidence="4">
    <location>
        <position position="300"/>
    </location>
</feature>
<comment type="similarity">
    <text evidence="4">Belongs to the queuine tRNA-ribosyltransferase family.</text>
</comment>
<dbReference type="SUPFAM" id="SSF51713">
    <property type="entry name" value="tRNA-guanine transglycosylase"/>
    <property type="match status" value="1"/>
</dbReference>
<dbReference type="InterPro" id="IPR050076">
    <property type="entry name" value="ArchSynthase1/Queuine_TRR"/>
</dbReference>
<dbReference type="NCBIfam" id="TIGR00430">
    <property type="entry name" value="Q_tRNA_tgt"/>
    <property type="match status" value="1"/>
</dbReference>
<feature type="domain" description="tRNA-guanine(15) transglycosylase-like" evidence="5">
    <location>
        <begin position="8"/>
        <end position="106"/>
    </location>
</feature>
<dbReference type="GO" id="GO:0005737">
    <property type="term" value="C:cytoplasm"/>
    <property type="evidence" value="ECO:0007669"/>
    <property type="project" value="TreeGrafter"/>
</dbReference>
<dbReference type="EMBL" id="MHMW01000028">
    <property type="protein sequence ID" value="OGZ33675.1"/>
    <property type="molecule type" value="Genomic_DNA"/>
</dbReference>
<comment type="catalytic activity">
    <reaction evidence="4">
        <text>7-aminomethyl-7-carbaguanine + guanosine(34) in tRNA = 7-aminomethyl-7-carbaguanosine(34) in tRNA + guanine</text>
        <dbReference type="Rhea" id="RHEA:24104"/>
        <dbReference type="Rhea" id="RHEA-COMP:10341"/>
        <dbReference type="Rhea" id="RHEA-COMP:10342"/>
        <dbReference type="ChEBI" id="CHEBI:16235"/>
        <dbReference type="ChEBI" id="CHEBI:58703"/>
        <dbReference type="ChEBI" id="CHEBI:74269"/>
        <dbReference type="ChEBI" id="CHEBI:82833"/>
        <dbReference type="EC" id="2.4.2.29"/>
    </reaction>
</comment>
<sequence length="393" mass="44473">MKKISKSKKRLGFVKTRRGAIATPVFMPVATQGAVKNLTPEELKSLGAEIILGNTYHLWLRPGSEQIKKFGGLHKFMNWNGPILTDSGGYQVFSLGMKTQGRSFSSAELAPPSAAFKQSWCEKLVPEPSGNLVKLSDKGVEFRDPFDGKKYFLSPEKSIQIQLDLSSDIIMVLDECVGYPASHIEAEQAVKRTTGWARRCKKCFDEKTLKLKIKKPLLFGIVQGSVYKDLRIRSAKELLEIGFDGYAVGGVAVGEPRKYLGDVLEWVLPFLPENKPKYLMGLGRPEEIVSAVEAGIDMFDCVIPTREARHGRLYKFKANINEKDFYETLQITNAKFARDFNQIDESCKCYTCRNFSLAYLNHLFKTKEPLAMRLASMHNLRFYLDLMEKLKNQ</sequence>
<gene>
    <name evidence="4" type="primary">tgt</name>
    <name evidence="6" type="ORF">A2Y98_01945</name>
</gene>
<proteinExistence type="inferred from homology"/>
<keyword evidence="2 4" id="KW-0808">Transferase</keyword>
<evidence type="ECO:0000313" key="6">
    <source>
        <dbReference type="EMBL" id="OGZ33675.1"/>
    </source>
</evidence>
<comment type="subunit">
    <text evidence="4">Homodimer. Within each dimer, one monomer is responsible for RNA recognition and catalysis, while the other monomer binds to the replacement base PreQ1.</text>
</comment>
<dbReference type="AlphaFoldDB" id="A0A1G2F6H3"/>
<evidence type="ECO:0000256" key="1">
    <source>
        <dbReference type="ARBA" id="ARBA00022676"/>
    </source>
</evidence>
<dbReference type="STRING" id="1801992.A2Y98_01945"/>
<dbReference type="Gene3D" id="3.20.20.105">
    <property type="entry name" value="Queuine tRNA-ribosyltransferase-like"/>
    <property type="match status" value="1"/>
</dbReference>
<comment type="function">
    <text evidence="4">Catalyzes the base-exchange of a guanine (G) residue with the queuine precursor 7-aminomethyl-7-deazaguanine (PreQ1) at position 34 (anticodon wobble position) in tRNAs with GU(N) anticodons (tRNA-Asp, -Asn, -His and -Tyr). Catalysis occurs through a double-displacement mechanism. The nucleophile active site attacks the C1' of nucleotide 34 to detach the guanine base from the RNA, forming a covalent enzyme-RNA intermediate. The proton acceptor active site deprotonates the incoming PreQ1, allowing a nucleophilic attack on the C1' of the ribose to form the product. After dissociation, two additional enzymatic reactions on the tRNA convert PreQ1 to queuine (Q), resulting in the hypermodified nucleoside queuosine (7-(((4,5-cis-dihydroxy-2-cyclopenten-1-yl)amino)methyl)-7-deazaguanosine).</text>
</comment>
<feature type="domain" description="tRNA-guanine(15) transglycosylase-like" evidence="5">
    <location>
        <begin position="131"/>
        <end position="392"/>
    </location>
</feature>
<evidence type="ECO:0000313" key="7">
    <source>
        <dbReference type="Proteomes" id="UP000179099"/>
    </source>
</evidence>
<feature type="binding site" evidence="4">
    <location>
        <position position="349"/>
    </location>
    <ligand>
        <name>Zn(2+)</name>
        <dbReference type="ChEBI" id="CHEBI:29105"/>
    </ligand>
</feature>
<feature type="binding site" evidence="4">
    <location>
        <position position="250"/>
    </location>
    <ligand>
        <name>substrate</name>
    </ligand>
</feature>
<dbReference type="HAMAP" id="MF_00168">
    <property type="entry name" value="Q_tRNA_Tgt"/>
    <property type="match status" value="1"/>
</dbReference>
<comment type="caution">
    <text evidence="4">Lacks conserved residue(s) required for the propagation of feature annotation.</text>
</comment>
<feature type="region of interest" description="RNA binding; important for wobble base 34 recognition" evidence="4">
    <location>
        <begin position="305"/>
        <end position="309"/>
    </location>
</feature>
<dbReference type="PANTHER" id="PTHR46499:SF1">
    <property type="entry name" value="QUEUINE TRNA-RIBOSYLTRANSFERASE"/>
    <property type="match status" value="1"/>
</dbReference>
<dbReference type="GO" id="GO:0008616">
    <property type="term" value="P:tRNA queuosine(34) biosynthetic process"/>
    <property type="evidence" value="ECO:0007669"/>
    <property type="project" value="UniProtKB-UniRule"/>
</dbReference>
<feature type="binding site" evidence="4">
    <location>
        <position position="347"/>
    </location>
    <ligand>
        <name>Zn(2+)</name>
        <dbReference type="ChEBI" id="CHEBI:29105"/>
    </ligand>
</feature>
<feature type="binding site" evidence="4">
    <location>
        <begin position="86"/>
        <end position="90"/>
    </location>
    <ligand>
        <name>substrate</name>
    </ligand>
</feature>
<feature type="binding site" evidence="4">
    <location>
        <position position="378"/>
    </location>
    <ligand>
        <name>Zn(2+)</name>
        <dbReference type="ChEBI" id="CHEBI:29105"/>
    </ligand>
</feature>
<dbReference type="UniPathway" id="UPA00392"/>
<feature type="binding site" evidence="4">
    <location>
        <position position="223"/>
    </location>
    <ligand>
        <name>substrate</name>
    </ligand>
</feature>
<comment type="pathway">
    <text evidence="4">tRNA modification; tRNA-queuosine biosynthesis.</text>
</comment>
<dbReference type="InterPro" id="IPR036511">
    <property type="entry name" value="TGT-like_sf"/>
</dbReference>
<keyword evidence="1 4" id="KW-0328">Glycosyltransferase</keyword>
<comment type="cofactor">
    <cofactor evidence="4">
        <name>Zn(2+)</name>
        <dbReference type="ChEBI" id="CHEBI:29105"/>
    </cofactor>
    <text evidence="4">Binds 1 zinc ion per subunit.</text>
</comment>
<keyword evidence="4" id="KW-0862">Zinc</keyword>
<dbReference type="Proteomes" id="UP000179099">
    <property type="component" value="Unassembled WGS sequence"/>
</dbReference>
<keyword evidence="4" id="KW-0479">Metal-binding</keyword>
<reference evidence="6 7" key="1">
    <citation type="journal article" date="2016" name="Nat. Commun.">
        <title>Thousands of microbial genomes shed light on interconnected biogeochemical processes in an aquifer system.</title>
        <authorList>
            <person name="Anantharaman K."/>
            <person name="Brown C.T."/>
            <person name="Hug L.A."/>
            <person name="Sharon I."/>
            <person name="Castelle C.J."/>
            <person name="Probst A.J."/>
            <person name="Thomas B.C."/>
            <person name="Singh A."/>
            <person name="Wilkins M.J."/>
            <person name="Karaoz U."/>
            <person name="Brodie E.L."/>
            <person name="Williams K.H."/>
            <person name="Hubbard S.S."/>
            <person name="Banfield J.F."/>
        </authorList>
    </citation>
    <scope>NUCLEOTIDE SEQUENCE [LARGE SCALE GENOMIC DNA]</scope>
</reference>
<name>A0A1G2F6H3_9BACT</name>
<keyword evidence="4" id="KW-0671">Queuosine biosynthesis</keyword>
<dbReference type="GO" id="GO:0008479">
    <property type="term" value="F:tRNA-guanosine(34) queuine transglycosylase activity"/>
    <property type="evidence" value="ECO:0007669"/>
    <property type="project" value="UniProtKB-UniRule"/>
</dbReference>
<keyword evidence="3 4" id="KW-0819">tRNA processing</keyword>
<evidence type="ECO:0000259" key="5">
    <source>
        <dbReference type="Pfam" id="PF01702"/>
    </source>
</evidence>
<comment type="caution">
    <text evidence="6">The sequence shown here is derived from an EMBL/GenBank/DDBJ whole genome shotgun (WGS) entry which is preliminary data.</text>
</comment>
<dbReference type="PANTHER" id="PTHR46499">
    <property type="entry name" value="QUEUINE TRNA-RIBOSYLTRANSFERASE"/>
    <property type="match status" value="1"/>
</dbReference>
<dbReference type="InterPro" id="IPR002616">
    <property type="entry name" value="tRNA_ribo_trans-like"/>
</dbReference>
<protein>
    <recommendedName>
        <fullName evidence="4">Queuine tRNA-ribosyltransferase</fullName>
        <ecNumber evidence="4">2.4.2.29</ecNumber>
    </recommendedName>
    <alternativeName>
        <fullName evidence="4">Guanine insertion enzyme</fullName>
    </alternativeName>
    <alternativeName>
        <fullName evidence="4">tRNA-guanine transglycosylase</fullName>
    </alternativeName>
</protein>
<accession>A0A1G2F6H3</accession>
<evidence type="ECO:0000256" key="2">
    <source>
        <dbReference type="ARBA" id="ARBA00022679"/>
    </source>
</evidence>
<feature type="binding site" evidence="4">
    <location>
        <position position="174"/>
    </location>
    <ligand>
        <name>substrate</name>
    </ligand>
</feature>
<evidence type="ECO:0000256" key="3">
    <source>
        <dbReference type="ARBA" id="ARBA00022694"/>
    </source>
</evidence>